<dbReference type="PANTHER" id="PTHR43477:SF1">
    <property type="entry name" value="DIHYDROANTICAPSIN 7-DEHYDROGENASE"/>
    <property type="match status" value="1"/>
</dbReference>
<dbReference type="GO" id="GO:0016491">
    <property type="term" value="F:oxidoreductase activity"/>
    <property type="evidence" value="ECO:0007669"/>
    <property type="project" value="UniProtKB-KW"/>
</dbReference>
<name>A0A6J3M2S3_9PEZI</name>
<dbReference type="InterPro" id="IPR036291">
    <property type="entry name" value="NAD(P)-bd_dom_sf"/>
</dbReference>
<evidence type="ECO:0000256" key="2">
    <source>
        <dbReference type="ARBA" id="ARBA00022857"/>
    </source>
</evidence>
<protein>
    <submittedName>
        <fullName evidence="5">NAD(P)-binding protein</fullName>
    </submittedName>
</protein>
<dbReference type="PANTHER" id="PTHR43477">
    <property type="entry name" value="DIHYDROANTICAPSIN 7-DEHYDROGENASE"/>
    <property type="match status" value="1"/>
</dbReference>
<evidence type="ECO:0000313" key="4">
    <source>
        <dbReference type="Proteomes" id="UP000504637"/>
    </source>
</evidence>
<reference evidence="5" key="3">
    <citation type="submission" date="2025-08" db="UniProtKB">
        <authorList>
            <consortium name="RefSeq"/>
        </authorList>
    </citation>
    <scope>IDENTIFICATION</scope>
    <source>
        <strain evidence="5">CBS 342.82</strain>
    </source>
</reference>
<keyword evidence="4" id="KW-1185">Reference proteome</keyword>
<accession>A0A6J3M2S3</accession>
<comment type="similarity">
    <text evidence="1">Belongs to the short-chain dehydrogenases/reductases (SDR) family.</text>
</comment>
<dbReference type="Proteomes" id="UP000504637">
    <property type="component" value="Unplaced"/>
</dbReference>
<reference evidence="5" key="2">
    <citation type="submission" date="2020-04" db="EMBL/GenBank/DDBJ databases">
        <authorList>
            <consortium name="NCBI Genome Project"/>
        </authorList>
    </citation>
    <scope>NUCLEOTIDE SEQUENCE</scope>
    <source>
        <strain evidence="5">CBS 342.82</strain>
    </source>
</reference>
<evidence type="ECO:0000256" key="3">
    <source>
        <dbReference type="ARBA" id="ARBA00023002"/>
    </source>
</evidence>
<organism evidence="5">
    <name type="scientific">Dissoconium aciculare CBS 342.82</name>
    <dbReference type="NCBI Taxonomy" id="1314786"/>
    <lineage>
        <taxon>Eukaryota</taxon>
        <taxon>Fungi</taxon>
        <taxon>Dikarya</taxon>
        <taxon>Ascomycota</taxon>
        <taxon>Pezizomycotina</taxon>
        <taxon>Dothideomycetes</taxon>
        <taxon>Dothideomycetidae</taxon>
        <taxon>Mycosphaerellales</taxon>
        <taxon>Dissoconiaceae</taxon>
        <taxon>Dissoconium</taxon>
    </lineage>
</organism>
<dbReference type="InterPro" id="IPR057571">
    <property type="entry name" value="SDR_PhqE-like"/>
</dbReference>
<dbReference type="OrthoDB" id="294295at2759"/>
<dbReference type="Gene3D" id="3.40.50.720">
    <property type="entry name" value="NAD(P)-binding Rossmann-like Domain"/>
    <property type="match status" value="1"/>
</dbReference>
<dbReference type="PRINTS" id="PR00081">
    <property type="entry name" value="GDHRDH"/>
</dbReference>
<dbReference type="AlphaFoldDB" id="A0A6J3M2S3"/>
<keyword evidence="2" id="KW-0521">NADP</keyword>
<dbReference type="RefSeq" id="XP_033459362.1">
    <property type="nucleotide sequence ID" value="XM_033601431.1"/>
</dbReference>
<proteinExistence type="inferred from homology"/>
<evidence type="ECO:0000313" key="5">
    <source>
        <dbReference type="RefSeq" id="XP_033459362.1"/>
    </source>
</evidence>
<dbReference type="InterPro" id="IPR002347">
    <property type="entry name" value="SDR_fam"/>
</dbReference>
<dbReference type="InterPro" id="IPR051122">
    <property type="entry name" value="SDR_DHRS6-like"/>
</dbReference>
<dbReference type="SUPFAM" id="SSF51735">
    <property type="entry name" value="NAD(P)-binding Rossmann-fold domains"/>
    <property type="match status" value="1"/>
</dbReference>
<reference evidence="5" key="1">
    <citation type="submission" date="2020-01" db="EMBL/GenBank/DDBJ databases">
        <authorList>
            <consortium name="DOE Joint Genome Institute"/>
            <person name="Haridas S."/>
            <person name="Albert R."/>
            <person name="Binder M."/>
            <person name="Bloem J."/>
            <person name="Labutti K."/>
            <person name="Salamov A."/>
            <person name="Andreopoulos B."/>
            <person name="Baker S.E."/>
            <person name="Barry K."/>
            <person name="Bills G."/>
            <person name="Bluhm B.H."/>
            <person name="Cannon C."/>
            <person name="Castanera R."/>
            <person name="Culley D.E."/>
            <person name="Daum C."/>
            <person name="Ezra D."/>
            <person name="Gonzalez J.B."/>
            <person name="Henrissat B."/>
            <person name="Kuo A."/>
            <person name="Liang C."/>
            <person name="Lipzen A."/>
            <person name="Lutzoni F."/>
            <person name="Magnuson J."/>
            <person name="Mondo S."/>
            <person name="Nolan M."/>
            <person name="Ohm R."/>
            <person name="Pangilinan J."/>
            <person name="Park H.-J."/>
            <person name="Ramirez L."/>
            <person name="Alfaro M."/>
            <person name="Sun H."/>
            <person name="Tritt A."/>
            <person name="Yoshinaga Y."/>
            <person name="Zwiers L.-H."/>
            <person name="Turgeon B.G."/>
            <person name="Goodwin S.B."/>
            <person name="Spatafora J.W."/>
            <person name="Crous P.W."/>
            <person name="Grigoriev I.V."/>
        </authorList>
    </citation>
    <scope>NUCLEOTIDE SEQUENCE</scope>
    <source>
        <strain evidence="5">CBS 342.82</strain>
    </source>
</reference>
<dbReference type="GeneID" id="54359231"/>
<sequence>MADQVKYTQKLKGEKVLIIGGSAGECLAEAALEFGATVVISSSRTEKVKEKVAELQRLYPSARDRISGHACNLADEANLESNIRELLEKTGTVDHIVHTAGDSLSVKPMAEIDMDFVKKAGQVRFFSILMLAKHAPKYLNPGPKSSITLTSGLVASRPVPGWTVIGAYAAGAEGMTRGLALELKPIRVNIVAPGPINTAIFDSVSDEDRKAYADRMPTGQIGEVADIVESYLSCIKDHNLSGTIIHSDGGANIA</sequence>
<gene>
    <name evidence="5" type="ORF">K489DRAFT_320097</name>
</gene>
<keyword evidence="3" id="KW-0560">Oxidoreductase</keyword>
<dbReference type="Pfam" id="PF23441">
    <property type="entry name" value="SDR"/>
    <property type="match status" value="1"/>
</dbReference>
<evidence type="ECO:0000256" key="1">
    <source>
        <dbReference type="ARBA" id="ARBA00006484"/>
    </source>
</evidence>